<proteinExistence type="predicted"/>
<organism evidence="1 2">
    <name type="scientific">Brachionus plicatilis</name>
    <name type="common">Marine rotifer</name>
    <name type="synonym">Brachionus muelleri</name>
    <dbReference type="NCBI Taxonomy" id="10195"/>
    <lineage>
        <taxon>Eukaryota</taxon>
        <taxon>Metazoa</taxon>
        <taxon>Spiralia</taxon>
        <taxon>Gnathifera</taxon>
        <taxon>Rotifera</taxon>
        <taxon>Eurotatoria</taxon>
        <taxon>Monogononta</taxon>
        <taxon>Pseudotrocha</taxon>
        <taxon>Ploima</taxon>
        <taxon>Brachionidae</taxon>
        <taxon>Brachionus</taxon>
    </lineage>
</organism>
<dbReference type="Proteomes" id="UP000276133">
    <property type="component" value="Unassembled WGS sequence"/>
</dbReference>
<reference evidence="1 2" key="1">
    <citation type="journal article" date="2018" name="Sci. Rep.">
        <title>Genomic signatures of local adaptation to the degree of environmental predictability in rotifers.</title>
        <authorList>
            <person name="Franch-Gras L."/>
            <person name="Hahn C."/>
            <person name="Garcia-Roger E.M."/>
            <person name="Carmona M.J."/>
            <person name="Serra M."/>
            <person name="Gomez A."/>
        </authorList>
    </citation>
    <scope>NUCLEOTIDE SEQUENCE [LARGE SCALE GENOMIC DNA]</scope>
    <source>
        <strain evidence="1">HYR1</strain>
    </source>
</reference>
<accession>A0A3M7SHB8</accession>
<protein>
    <submittedName>
        <fullName evidence="1">Uncharacterized protein</fullName>
    </submittedName>
</protein>
<dbReference type="EMBL" id="REGN01001369">
    <property type="protein sequence ID" value="RNA35151.1"/>
    <property type="molecule type" value="Genomic_DNA"/>
</dbReference>
<gene>
    <name evidence="1" type="ORF">BpHYR1_040922</name>
</gene>
<evidence type="ECO:0000313" key="2">
    <source>
        <dbReference type="Proteomes" id="UP000276133"/>
    </source>
</evidence>
<name>A0A3M7SHB8_BRAPC</name>
<evidence type="ECO:0000313" key="1">
    <source>
        <dbReference type="EMBL" id="RNA35151.1"/>
    </source>
</evidence>
<dbReference type="AlphaFoldDB" id="A0A3M7SHB8"/>
<sequence length="76" mass="8958">MQKSTIGKLIINNLRKERDSLKVQSNHIRVKSLEFNIFQSQKSFNLIFKDKNNFSENLRFSLIADYILTVKALKKL</sequence>
<keyword evidence="2" id="KW-1185">Reference proteome</keyword>
<comment type="caution">
    <text evidence="1">The sequence shown here is derived from an EMBL/GenBank/DDBJ whole genome shotgun (WGS) entry which is preliminary data.</text>
</comment>